<dbReference type="OrthoDB" id="70707at2759"/>
<accession>A0A8J6E2T1</accession>
<sequence length="590" mass="64834">MDIPASGRLWRWLGDRTSDLESTLESLSSHTSSHMLRRLFGGDRVTETTLFSLIDVYRESVSATAHIPGNIPSILREAIFTCLEDELDRDQGRVGSISHVKLLEMLDGLPRLPRNIQSYLDHTTAILTNGPELSMNVPLQDGEALPERFHTLLQGTIWAVLMQASADPDLLDTEDKSGTQYDVEDKGLWFMCKKTFFSHQVAQTDGLVSPGAAGTSYMRMYAGKLFSRYPDSDLAEYRRMRCPPIIDLATNDGETCVAITPKGLYGVGWNENRNLGFVGGDSDGYVHTPARLTFTHCPEVQRFEQGLPPWGKDRLAVNVCVSFLSTLIQTPVGVVMAGLDAKRFVGSVTEPLAFNPLPLPARFVPDHIMADNAVVILTSGRTQLIGGQNGRGQLGVGSTDPFIHFTRLPFHVDRVISGGVDPETNGMFDDDAGESNSNVFIGRGHLLFAGEVPPCIGAAGLLPGFSTRDLCDTARPLAIRTPVSGIVYDSWPGTESLFIWITEGRTYCSISVGDECAVAVAPFEASEIQLVDERFGLIVRDMDGVWFHMNSTVVNNVSRFEAAFMMPQTPERVEYNVDRWSRGTYSLSGL</sequence>
<keyword evidence="2" id="KW-1185">Reference proteome</keyword>
<name>A0A8J6E2T1_9EUKA</name>
<evidence type="ECO:0000313" key="1">
    <source>
        <dbReference type="EMBL" id="KAG9394706.1"/>
    </source>
</evidence>
<comment type="caution">
    <text evidence="1">The sequence shown here is derived from an EMBL/GenBank/DDBJ whole genome shotgun (WGS) entry which is preliminary data.</text>
</comment>
<dbReference type="Proteomes" id="UP000717585">
    <property type="component" value="Unassembled WGS sequence"/>
</dbReference>
<dbReference type="AlphaFoldDB" id="A0A8J6E2T1"/>
<gene>
    <name evidence="1" type="ORF">J8273_3679</name>
</gene>
<dbReference type="InterPro" id="IPR009091">
    <property type="entry name" value="RCC1/BLIP-II"/>
</dbReference>
<reference evidence="1" key="1">
    <citation type="submission" date="2021-05" db="EMBL/GenBank/DDBJ databases">
        <title>A free-living protist that lacks canonical eukaryotic 1 DNA replication and segregation systems.</title>
        <authorList>
            <person name="Salas-Leiva D.E."/>
            <person name="Tromer E.C."/>
            <person name="Curtis B.A."/>
            <person name="Jerlstrom-Hultqvist J."/>
            <person name="Kolisko M."/>
            <person name="Yi Z."/>
            <person name="Salas-Leiva J.S."/>
            <person name="Gallot-Lavallee L."/>
            <person name="Kops G.J.P.L."/>
            <person name="Archibald J.M."/>
            <person name="Simpson A.G.B."/>
            <person name="Roger A.J."/>
        </authorList>
    </citation>
    <scope>NUCLEOTIDE SEQUENCE</scope>
    <source>
        <strain evidence="1">BICM</strain>
    </source>
</reference>
<protein>
    <submittedName>
        <fullName evidence="1">Uncharacterized protein</fullName>
    </submittedName>
</protein>
<proteinExistence type="predicted"/>
<dbReference type="SUPFAM" id="SSF50985">
    <property type="entry name" value="RCC1/BLIP-II"/>
    <property type="match status" value="1"/>
</dbReference>
<organism evidence="1 2">
    <name type="scientific">Carpediemonas membranifera</name>
    <dbReference type="NCBI Taxonomy" id="201153"/>
    <lineage>
        <taxon>Eukaryota</taxon>
        <taxon>Metamonada</taxon>
        <taxon>Carpediemonas-like organisms</taxon>
        <taxon>Carpediemonas</taxon>
    </lineage>
</organism>
<dbReference type="EMBL" id="JAHDYR010000013">
    <property type="protein sequence ID" value="KAG9394706.1"/>
    <property type="molecule type" value="Genomic_DNA"/>
</dbReference>
<evidence type="ECO:0000313" key="2">
    <source>
        <dbReference type="Proteomes" id="UP000717585"/>
    </source>
</evidence>